<reference evidence="7" key="1">
    <citation type="submission" date="2023-05" db="EMBL/GenBank/DDBJ databases">
        <title>Comparative genomics of Bacillaceae isolates and their secondary metabolite potential.</title>
        <authorList>
            <person name="Song L."/>
            <person name="Nielsen L.J."/>
            <person name="Mohite O."/>
            <person name="Xu X."/>
            <person name="Weber T."/>
            <person name="Kovacs A.T."/>
        </authorList>
    </citation>
    <scope>NUCLEOTIDE SEQUENCE</scope>
    <source>
        <strain evidence="7">B2_4</strain>
    </source>
</reference>
<evidence type="ECO:0000256" key="3">
    <source>
        <dbReference type="ARBA" id="ARBA00023295"/>
    </source>
</evidence>
<dbReference type="EC" id="3.2.1.52" evidence="7"/>
<proteinExistence type="inferred from homology"/>
<sequence>MKHVMRITLMAIIIFMLAISAACAPKQAPNANQGSEAPEQSGEHVQQPENGANPQESGNNNSHGQEEDSVRDMLEQLSTAEKIGQLVMVGVEGTAPDDTARQFIESYHVGGFIFYKNNISDTKQAVGFFNELKKMNAHNRVPLLLSVDEEGGRVSRMPEQFQALPAAQTIGASGSAELASGLGAVVGKELAGFGLNMDFAPVMDINSNPDNPVIGSRSFGNEAKIVSEMGIAMLQGIKQEGVIPVVKHFPGHGDTSVDSHLGLPVVEHDMERLRKLELVPFAKAIEEGADVVMVAHLLMPKLDAEQPASFSKAVIHDVLREELSFEGVVVTDDMTMGAIVKHYDIGEAAVKFIQGGGNIVLVGHERERQLAVIDALTAAVKRGDIPAEVLDERVYTILKLKEKYGLKDDPASGPDIGAINEEITDILTKHKIKTVK</sequence>
<evidence type="ECO:0000256" key="5">
    <source>
        <dbReference type="SAM" id="SignalP"/>
    </source>
</evidence>
<feature type="chain" id="PRO_5041649109" evidence="5">
    <location>
        <begin position="22"/>
        <end position="436"/>
    </location>
</feature>
<dbReference type="GO" id="GO:0009254">
    <property type="term" value="P:peptidoglycan turnover"/>
    <property type="evidence" value="ECO:0007669"/>
    <property type="project" value="TreeGrafter"/>
</dbReference>
<dbReference type="Proteomes" id="UP001177943">
    <property type="component" value="Chromosome"/>
</dbReference>
<dbReference type="EMBL" id="CP126084">
    <property type="protein sequence ID" value="WHX50338.1"/>
    <property type="molecule type" value="Genomic_DNA"/>
</dbReference>
<keyword evidence="2 7" id="KW-0378">Hydrolase</keyword>
<feature type="region of interest" description="Disordered" evidence="4">
    <location>
        <begin position="27"/>
        <end position="70"/>
    </location>
</feature>
<evidence type="ECO:0000313" key="8">
    <source>
        <dbReference type="Proteomes" id="UP001177943"/>
    </source>
</evidence>
<feature type="signal peptide" evidence="5">
    <location>
        <begin position="1"/>
        <end position="21"/>
    </location>
</feature>
<evidence type="ECO:0000256" key="1">
    <source>
        <dbReference type="ARBA" id="ARBA00005336"/>
    </source>
</evidence>
<accession>A0AA95I9S4</accession>
<dbReference type="KEGG" id="pwn:QNH46_06660"/>
<dbReference type="InterPro" id="IPR036962">
    <property type="entry name" value="Glyco_hydro_3_N_sf"/>
</dbReference>
<dbReference type="Pfam" id="PF00933">
    <property type="entry name" value="Glyco_hydro_3"/>
    <property type="match status" value="1"/>
</dbReference>
<dbReference type="GO" id="GO:0004563">
    <property type="term" value="F:beta-N-acetylhexosaminidase activity"/>
    <property type="evidence" value="ECO:0007669"/>
    <property type="project" value="UniProtKB-EC"/>
</dbReference>
<feature type="compositionally biased region" description="Polar residues" evidence="4">
    <location>
        <begin position="43"/>
        <end position="63"/>
    </location>
</feature>
<dbReference type="RefSeq" id="WP_283927419.1">
    <property type="nucleotide sequence ID" value="NZ_CP126084.1"/>
</dbReference>
<dbReference type="PROSITE" id="PS51257">
    <property type="entry name" value="PROKAR_LIPOPROTEIN"/>
    <property type="match status" value="1"/>
</dbReference>
<dbReference type="Gene3D" id="3.20.20.300">
    <property type="entry name" value="Glycoside hydrolase, family 3, N-terminal domain"/>
    <property type="match status" value="1"/>
</dbReference>
<dbReference type="InterPro" id="IPR019800">
    <property type="entry name" value="Glyco_hydro_3_AS"/>
</dbReference>
<dbReference type="InterPro" id="IPR050226">
    <property type="entry name" value="NagZ_Beta-hexosaminidase"/>
</dbReference>
<keyword evidence="3 7" id="KW-0326">Glycosidase</keyword>
<dbReference type="SUPFAM" id="SSF51445">
    <property type="entry name" value="(Trans)glycosidases"/>
    <property type="match status" value="1"/>
</dbReference>
<evidence type="ECO:0000313" key="7">
    <source>
        <dbReference type="EMBL" id="WHX50338.1"/>
    </source>
</evidence>
<comment type="similarity">
    <text evidence="1">Belongs to the glycosyl hydrolase 3 family.</text>
</comment>
<keyword evidence="5" id="KW-0732">Signal</keyword>
<protein>
    <submittedName>
        <fullName evidence="7">Beta-N-acetylhexosaminidase</fullName>
        <ecNumber evidence="7">3.2.1.52</ecNumber>
    </submittedName>
</protein>
<gene>
    <name evidence="7" type="primary">nagZ</name>
    <name evidence="7" type="ORF">QNH46_06660</name>
</gene>
<dbReference type="InterPro" id="IPR001764">
    <property type="entry name" value="Glyco_hydro_3_N"/>
</dbReference>
<organism evidence="7 8">
    <name type="scientific">Paenibacillus woosongensis</name>
    <dbReference type="NCBI Taxonomy" id="307580"/>
    <lineage>
        <taxon>Bacteria</taxon>
        <taxon>Bacillati</taxon>
        <taxon>Bacillota</taxon>
        <taxon>Bacilli</taxon>
        <taxon>Bacillales</taxon>
        <taxon>Paenibacillaceae</taxon>
        <taxon>Paenibacillus</taxon>
    </lineage>
</organism>
<evidence type="ECO:0000259" key="6">
    <source>
        <dbReference type="Pfam" id="PF00933"/>
    </source>
</evidence>
<dbReference type="PROSITE" id="PS00775">
    <property type="entry name" value="GLYCOSYL_HYDROL_F3"/>
    <property type="match status" value="1"/>
</dbReference>
<feature type="domain" description="Glycoside hydrolase family 3 N-terminal" evidence="6">
    <location>
        <begin position="80"/>
        <end position="399"/>
    </location>
</feature>
<dbReference type="PANTHER" id="PTHR30480">
    <property type="entry name" value="BETA-HEXOSAMINIDASE-RELATED"/>
    <property type="match status" value="1"/>
</dbReference>
<dbReference type="NCBIfam" id="NF003740">
    <property type="entry name" value="PRK05337.1"/>
    <property type="match status" value="1"/>
</dbReference>
<dbReference type="AlphaFoldDB" id="A0AA95I9S4"/>
<dbReference type="PANTHER" id="PTHR30480:SF16">
    <property type="entry name" value="GLYCOSIDE HYDROLASE FAMILY 3 DOMAIN PROTEIN"/>
    <property type="match status" value="1"/>
</dbReference>
<dbReference type="InterPro" id="IPR017853">
    <property type="entry name" value="GH"/>
</dbReference>
<dbReference type="GO" id="GO:0005975">
    <property type="term" value="P:carbohydrate metabolic process"/>
    <property type="evidence" value="ECO:0007669"/>
    <property type="project" value="InterPro"/>
</dbReference>
<evidence type="ECO:0000256" key="4">
    <source>
        <dbReference type="SAM" id="MobiDB-lite"/>
    </source>
</evidence>
<name>A0AA95I9S4_9BACL</name>
<evidence type="ECO:0000256" key="2">
    <source>
        <dbReference type="ARBA" id="ARBA00022801"/>
    </source>
</evidence>